<reference evidence="1 2" key="1">
    <citation type="journal article" date="2012" name="J. Bacteriol.">
        <title>Genome Sequence of Fibrella aestuarina BUZ 2T, a Filamentous Marine Bacterium.</title>
        <authorList>
            <person name="Filippini M."/>
            <person name="Qi W."/>
            <person name="Blom J."/>
            <person name="Goesmann A."/>
            <person name="Smits T.H."/>
            <person name="Bagheri H.C."/>
        </authorList>
    </citation>
    <scope>NUCLEOTIDE SEQUENCE [LARGE SCALE GENOMIC DNA]</scope>
    <source>
        <strain evidence="2">BUZ 2T</strain>
    </source>
</reference>
<keyword evidence="1" id="KW-0031">Aminopeptidase</keyword>
<evidence type="ECO:0000313" key="2">
    <source>
        <dbReference type="Proteomes" id="UP000011058"/>
    </source>
</evidence>
<name>I0K1L5_9BACT</name>
<gene>
    <name evidence="1" type="ORF">FAES_0004</name>
</gene>
<organism evidence="1 2">
    <name type="scientific">Fibrella aestuarina BUZ 2</name>
    <dbReference type="NCBI Taxonomy" id="1166018"/>
    <lineage>
        <taxon>Bacteria</taxon>
        <taxon>Pseudomonadati</taxon>
        <taxon>Bacteroidota</taxon>
        <taxon>Cytophagia</taxon>
        <taxon>Cytophagales</taxon>
        <taxon>Spirosomataceae</taxon>
        <taxon>Fibrella</taxon>
    </lineage>
</organism>
<dbReference type="GO" id="GO:0004177">
    <property type="term" value="F:aminopeptidase activity"/>
    <property type="evidence" value="ECO:0007669"/>
    <property type="project" value="UniProtKB-KW"/>
</dbReference>
<dbReference type="AlphaFoldDB" id="I0K1L5"/>
<dbReference type="eggNOG" id="COG4324">
    <property type="taxonomic scope" value="Bacteria"/>
</dbReference>
<dbReference type="STRING" id="1166018.FAES_0004"/>
<dbReference type="RefSeq" id="WP_015329118.1">
    <property type="nucleotide sequence ID" value="NC_020054.1"/>
</dbReference>
<dbReference type="PATRIC" id="fig|1166018.3.peg.4"/>
<proteinExistence type="predicted"/>
<dbReference type="HOGENOM" id="CLU_064960_0_0_10"/>
<evidence type="ECO:0000313" key="1">
    <source>
        <dbReference type="EMBL" id="CCG98018.1"/>
    </source>
</evidence>
<accession>I0K1L5</accession>
<dbReference type="EMBL" id="HE796683">
    <property type="protein sequence ID" value="CCG98018.1"/>
    <property type="molecule type" value="Genomic_DNA"/>
</dbReference>
<dbReference type="KEGG" id="fae:FAES_0004"/>
<dbReference type="Pfam" id="PF10023">
    <property type="entry name" value="Aminopep"/>
    <property type="match status" value="1"/>
</dbReference>
<protein>
    <submittedName>
        <fullName evidence="1">Aminopeptidase</fullName>
    </submittedName>
</protein>
<sequence>MKRILKRIGLVLLVALLGLAIWQHELISYGYMQAKGQLHIMLNTRPVAEVLADANVPDSAKVKIRLIGEIKQFAQDSLGLDPSENFTTFHDQEGKPLMWMLVGSDRYALTPVQFSIPLLGTFAYRGFFDKTRLLEADSLLRKQGYDTRISGIAAYSTLGFFKDPILSSMLSRNEGDLAQLIIHELTHGTLFIKDNLEYNENLADFVGDYGAERFMAYKYGDTSAVYRDYRAGLAFWERYTQHVVRGSQLLDKIYRAFKPTTPVAVKEAMKWKTIGQIVTAADTITDERSANRLPQRRVSTQSKLPNNAYFVSYLTYRKQQNRFKTEFVTQFNSDFPRYLRHLKQTYPSL</sequence>
<dbReference type="InterPro" id="IPR014553">
    <property type="entry name" value="Aminopept"/>
</dbReference>
<keyword evidence="2" id="KW-1185">Reference proteome</keyword>
<dbReference type="Proteomes" id="UP000011058">
    <property type="component" value="Chromosome"/>
</dbReference>
<keyword evidence="1" id="KW-0645">Protease</keyword>
<keyword evidence="1" id="KW-0378">Hydrolase</keyword>